<dbReference type="Pfam" id="PF13560">
    <property type="entry name" value="HTH_31"/>
    <property type="match status" value="1"/>
</dbReference>
<dbReference type="SMART" id="SM00530">
    <property type="entry name" value="HTH_XRE"/>
    <property type="match status" value="1"/>
</dbReference>
<dbReference type="InterPro" id="IPR001387">
    <property type="entry name" value="Cro/C1-type_HTH"/>
</dbReference>
<feature type="domain" description="HTH cro/C1-type" evidence="2">
    <location>
        <begin position="13"/>
        <end position="68"/>
    </location>
</feature>
<name>A0A286DSV5_9ACTN</name>
<accession>A0A286DSV5</accession>
<protein>
    <submittedName>
        <fullName evidence="3">Helix-turn-helix domain-containing protein</fullName>
    </submittedName>
</protein>
<dbReference type="OrthoDB" id="3359627at2"/>
<feature type="region of interest" description="Disordered" evidence="1">
    <location>
        <begin position="154"/>
        <end position="181"/>
    </location>
</feature>
<organism evidence="3 4">
    <name type="scientific">Streptomyces zhaozhouensis</name>
    <dbReference type="NCBI Taxonomy" id="1300267"/>
    <lineage>
        <taxon>Bacteria</taxon>
        <taxon>Bacillati</taxon>
        <taxon>Actinomycetota</taxon>
        <taxon>Actinomycetes</taxon>
        <taxon>Kitasatosporales</taxon>
        <taxon>Streptomycetaceae</taxon>
        <taxon>Streptomyces</taxon>
    </lineage>
</organism>
<dbReference type="InterPro" id="IPR010982">
    <property type="entry name" value="Lambda_DNA-bd_dom_sf"/>
</dbReference>
<feature type="region of interest" description="Disordered" evidence="1">
    <location>
        <begin position="81"/>
        <end position="106"/>
    </location>
</feature>
<dbReference type="EMBL" id="OCNE01000003">
    <property type="protein sequence ID" value="SOD61777.1"/>
    <property type="molecule type" value="Genomic_DNA"/>
</dbReference>
<sequence length="388" mass="40271">MGNGPAGELAARLRALKERSGLSYGALARRLHTSTSTLHRYCSGAVVPADYPAVERLAAACGARPEELLELHRLWLAADGARGRAGQEPEPEPAAAPEPEESVPVPAPTAVPAPVPAAAPAAWRGRRPWGVLAAAVLLVALVGGWGLWRATGPGGEGASDAAAPGDARGEGEAAPRQAAGQPPLAYAVRSHVWAEGCGHRYLVDRAPDAVPPPPVAQDAEAWAAELGAVHGESTIVEATLTGTASEPVVIEALHLRVAERRAPLGWTAYDMSSGCGGALTPAAFTADLDAERPQLRPRDGYDAMSERELAPPSLPFAVTPQEPLALRIEAEAAECDCDWYVEVEWTSGDEGGTLRLDDGGAPFRTSGAGAEGALVHDHVTGEWTDGGW</sequence>
<evidence type="ECO:0000313" key="3">
    <source>
        <dbReference type="EMBL" id="SOD61777.1"/>
    </source>
</evidence>
<evidence type="ECO:0000313" key="4">
    <source>
        <dbReference type="Proteomes" id="UP000219072"/>
    </source>
</evidence>
<dbReference type="AlphaFoldDB" id="A0A286DSV5"/>
<dbReference type="Proteomes" id="UP000219072">
    <property type="component" value="Unassembled WGS sequence"/>
</dbReference>
<dbReference type="Gene3D" id="1.10.260.40">
    <property type="entry name" value="lambda repressor-like DNA-binding domains"/>
    <property type="match status" value="1"/>
</dbReference>
<feature type="compositionally biased region" description="Low complexity" evidence="1">
    <location>
        <begin position="93"/>
        <end position="104"/>
    </location>
</feature>
<dbReference type="GO" id="GO:0003677">
    <property type="term" value="F:DNA binding"/>
    <property type="evidence" value="ECO:0007669"/>
    <property type="project" value="InterPro"/>
</dbReference>
<dbReference type="CDD" id="cd00093">
    <property type="entry name" value="HTH_XRE"/>
    <property type="match status" value="1"/>
</dbReference>
<gene>
    <name evidence="3" type="ORF">SAMN06297387_103385</name>
</gene>
<proteinExistence type="predicted"/>
<dbReference type="RefSeq" id="WP_097230254.1">
    <property type="nucleotide sequence ID" value="NZ_OCNE01000003.1"/>
</dbReference>
<dbReference type="PROSITE" id="PS50943">
    <property type="entry name" value="HTH_CROC1"/>
    <property type="match status" value="1"/>
</dbReference>
<evidence type="ECO:0000259" key="2">
    <source>
        <dbReference type="PROSITE" id="PS50943"/>
    </source>
</evidence>
<reference evidence="3 4" key="1">
    <citation type="submission" date="2017-09" db="EMBL/GenBank/DDBJ databases">
        <authorList>
            <person name="Ehlers B."/>
            <person name="Leendertz F.H."/>
        </authorList>
    </citation>
    <scope>NUCLEOTIDE SEQUENCE [LARGE SCALE GENOMIC DNA]</scope>
    <source>
        <strain evidence="3 4">CGMCC 4.7095</strain>
    </source>
</reference>
<dbReference type="SUPFAM" id="SSF47413">
    <property type="entry name" value="lambda repressor-like DNA-binding domains"/>
    <property type="match status" value="1"/>
</dbReference>
<keyword evidence="4" id="KW-1185">Reference proteome</keyword>
<evidence type="ECO:0000256" key="1">
    <source>
        <dbReference type="SAM" id="MobiDB-lite"/>
    </source>
</evidence>